<protein>
    <submittedName>
        <fullName evidence="2">Uncharacterized protein</fullName>
    </submittedName>
</protein>
<accession>A0A1S1NH14</accession>
<dbReference type="Proteomes" id="UP000179734">
    <property type="component" value="Unassembled WGS sequence"/>
</dbReference>
<evidence type="ECO:0000313" key="3">
    <source>
        <dbReference type="Proteomes" id="UP000179734"/>
    </source>
</evidence>
<dbReference type="EMBL" id="MLQM01000096">
    <property type="protein sequence ID" value="OHV01710.1"/>
    <property type="molecule type" value="Genomic_DNA"/>
</dbReference>
<dbReference type="InterPro" id="IPR036188">
    <property type="entry name" value="FAD/NAD-bd_sf"/>
</dbReference>
<evidence type="ECO:0000256" key="1">
    <source>
        <dbReference type="SAM" id="Phobius"/>
    </source>
</evidence>
<keyword evidence="1" id="KW-0472">Membrane</keyword>
<gene>
    <name evidence="2" type="ORF">BKN37_16665</name>
</gene>
<feature type="transmembrane region" description="Helical" evidence="1">
    <location>
        <begin position="66"/>
        <end position="84"/>
    </location>
</feature>
<sequence length="259" mass="28676">MWRHMVQPPAADSQWPARIDAVARQADLGEHRGSHRWTLIWNRPLILALILLGGAAIGLVSVGAPAAAILATIPAVVIGGGYALHAAANRGARLDIFERGITVVQRGKLRVVRYDDTALWQNIVDYHHTLGSQRRYSYRLRDTSGAKFTITGNFQQPTEWGPTIQRAVTDAQLPVAWAAIMAGQRLEFGRIWVTAQQVGTGTSGWPWSRVSDITVTNGTVNVRSEERPKLLVYEAVRQIPNFFVFLALTERLRAARPIS</sequence>
<dbReference type="InterPro" id="IPR046492">
    <property type="entry name" value="DUF6585"/>
</dbReference>
<name>A0A1S1NH14_9MYCO</name>
<keyword evidence="3" id="KW-1185">Reference proteome</keyword>
<dbReference type="AlphaFoldDB" id="A0A1S1NH14"/>
<keyword evidence="1" id="KW-1133">Transmembrane helix</keyword>
<feature type="transmembrane region" description="Helical" evidence="1">
    <location>
        <begin position="40"/>
        <end position="60"/>
    </location>
</feature>
<keyword evidence="1" id="KW-0812">Transmembrane</keyword>
<dbReference type="Pfam" id="PF20226">
    <property type="entry name" value="DUF6585"/>
    <property type="match status" value="1"/>
</dbReference>
<comment type="caution">
    <text evidence="2">The sequence shown here is derived from an EMBL/GenBank/DDBJ whole genome shotgun (WGS) entry which is preliminary data.</text>
</comment>
<evidence type="ECO:0000313" key="2">
    <source>
        <dbReference type="EMBL" id="OHV01710.1"/>
    </source>
</evidence>
<organism evidence="2 3">
    <name type="scientific">Mycobacterium talmoniae</name>
    <dbReference type="NCBI Taxonomy" id="1858794"/>
    <lineage>
        <taxon>Bacteria</taxon>
        <taxon>Bacillati</taxon>
        <taxon>Actinomycetota</taxon>
        <taxon>Actinomycetes</taxon>
        <taxon>Mycobacteriales</taxon>
        <taxon>Mycobacteriaceae</taxon>
        <taxon>Mycobacterium</taxon>
    </lineage>
</organism>
<dbReference type="SUPFAM" id="SSF51905">
    <property type="entry name" value="FAD/NAD(P)-binding domain"/>
    <property type="match status" value="1"/>
</dbReference>
<proteinExistence type="predicted"/>
<reference evidence="2 3" key="1">
    <citation type="submission" date="2016-10" db="EMBL/GenBank/DDBJ databases">
        <title>Genome sequence of Mycobacterium talmonii.</title>
        <authorList>
            <person name="Greninger A.L."/>
            <person name="Elliott B."/>
            <person name="Vasireddy S."/>
            <person name="Vasireddy R."/>
        </authorList>
    </citation>
    <scope>NUCLEOTIDE SEQUENCE [LARGE SCALE GENOMIC DNA]</scope>
    <source>
        <strain evidence="3">NE-TNMC-100812</strain>
    </source>
</reference>